<accession>A0A484GSF2</accession>
<gene>
    <name evidence="2" type="ORF">DBR06_SOUSAS110280</name>
</gene>
<dbReference type="EMBL" id="QWLN02004798">
    <property type="protein sequence ID" value="TEA38401.1"/>
    <property type="molecule type" value="Genomic_DNA"/>
</dbReference>
<dbReference type="GO" id="GO:0035091">
    <property type="term" value="F:phosphatidylinositol binding"/>
    <property type="evidence" value="ECO:0007669"/>
    <property type="project" value="TreeGrafter"/>
</dbReference>
<dbReference type="AlphaFoldDB" id="A0A484GSF2"/>
<name>A0A484GSF2_SOUCH</name>
<dbReference type="InterPro" id="IPR013937">
    <property type="entry name" value="Sorting_nexin_C"/>
</dbReference>
<feature type="non-terminal residue" evidence="2">
    <location>
        <position position="1"/>
    </location>
</feature>
<sequence length="153" mass="17122">HLPASFPPGLPDPSVFDHRWLEVQVATLTCPQRWVQYLRLLQESIWPGGLLPEYPRPVRTQEQKAAAEKQALQSLMGVLPDIVVEILGVNKCRLSWSLVLESLRQPLINRHLIYCLWDIILEFLDLSASAEESAITSSATDTPGSPKKMGISP</sequence>
<dbReference type="PANTHER" id="PTHR22775:SF31">
    <property type="entry name" value="SORTING NEXIN-19"/>
    <property type="match status" value="1"/>
</dbReference>
<organism evidence="2 3">
    <name type="scientific">Sousa chinensis</name>
    <name type="common">Indo-pacific humpbacked dolphin</name>
    <name type="synonym">Steno chinensis</name>
    <dbReference type="NCBI Taxonomy" id="103600"/>
    <lineage>
        <taxon>Eukaryota</taxon>
        <taxon>Metazoa</taxon>
        <taxon>Chordata</taxon>
        <taxon>Craniata</taxon>
        <taxon>Vertebrata</taxon>
        <taxon>Euteleostomi</taxon>
        <taxon>Mammalia</taxon>
        <taxon>Eutheria</taxon>
        <taxon>Laurasiatheria</taxon>
        <taxon>Artiodactyla</taxon>
        <taxon>Whippomorpha</taxon>
        <taxon>Cetacea</taxon>
        <taxon>Odontoceti</taxon>
        <taxon>Delphinidae</taxon>
        <taxon>Sousa</taxon>
    </lineage>
</organism>
<evidence type="ECO:0000313" key="2">
    <source>
        <dbReference type="EMBL" id="TEA38401.1"/>
    </source>
</evidence>
<dbReference type="Proteomes" id="UP000295264">
    <property type="component" value="Unassembled WGS sequence"/>
</dbReference>
<dbReference type="Pfam" id="PF08628">
    <property type="entry name" value="Nexin_C"/>
    <property type="match status" value="1"/>
</dbReference>
<evidence type="ECO:0000259" key="1">
    <source>
        <dbReference type="Pfam" id="PF08628"/>
    </source>
</evidence>
<evidence type="ECO:0000313" key="3">
    <source>
        <dbReference type="Proteomes" id="UP000295264"/>
    </source>
</evidence>
<protein>
    <recommendedName>
        <fullName evidence="1">Sorting nexin C-terminal domain-containing protein</fullName>
    </recommendedName>
</protein>
<comment type="caution">
    <text evidence="2">The sequence shown here is derived from an EMBL/GenBank/DDBJ whole genome shotgun (WGS) entry which is preliminary data.</text>
</comment>
<dbReference type="PANTHER" id="PTHR22775">
    <property type="entry name" value="SORTING NEXIN"/>
    <property type="match status" value="1"/>
</dbReference>
<proteinExistence type="predicted"/>
<feature type="domain" description="Sorting nexin C-terminal" evidence="1">
    <location>
        <begin position="19"/>
        <end position="106"/>
    </location>
</feature>
<keyword evidence="3" id="KW-1185">Reference proteome</keyword>
<reference evidence="2 3" key="1">
    <citation type="journal article" date="2018" name="Genomics">
        <title>Molecular footprints of inshore aquatic adaptation in Indo-Pacific humpback dolphin (Sousa chinensis).</title>
        <authorList>
            <person name="Ming Y."/>
            <person name="Jian J."/>
            <person name="Yu F."/>
            <person name="Yu X."/>
            <person name="Wang J."/>
            <person name="Liu W."/>
        </authorList>
    </citation>
    <scope>NUCLEOTIDE SEQUENCE [LARGE SCALE GENOMIC DNA]</scope>
    <source>
        <strain evidence="2">MY-2018</strain>
        <tissue evidence="2">Skin</tissue>
    </source>
</reference>